<dbReference type="InterPro" id="IPR042099">
    <property type="entry name" value="ANL_N_sf"/>
</dbReference>
<dbReference type="AlphaFoldDB" id="A0A0M0GED7"/>
<evidence type="ECO:0000313" key="5">
    <source>
        <dbReference type="EMBL" id="KON88219.1"/>
    </source>
</evidence>
<dbReference type="PANTHER" id="PTHR43201:SF5">
    <property type="entry name" value="MEDIUM-CHAIN ACYL-COA LIGASE ACSF2, MITOCHONDRIAL"/>
    <property type="match status" value="1"/>
</dbReference>
<dbReference type="InterPro" id="IPR020845">
    <property type="entry name" value="AMP-binding_CS"/>
</dbReference>
<gene>
    <name evidence="5" type="ORF">AF332_16345</name>
</gene>
<evidence type="ECO:0000256" key="2">
    <source>
        <dbReference type="ARBA" id="ARBA00022598"/>
    </source>
</evidence>
<dbReference type="GO" id="GO:0031956">
    <property type="term" value="F:medium-chain fatty acid-CoA ligase activity"/>
    <property type="evidence" value="ECO:0007669"/>
    <property type="project" value="TreeGrafter"/>
</dbReference>
<accession>A0A0M0GED7</accession>
<keyword evidence="6" id="KW-1185">Reference proteome</keyword>
<comment type="similarity">
    <text evidence="1">Belongs to the ATP-dependent AMP-binding enzyme family.</text>
</comment>
<proteinExistence type="inferred from homology"/>
<feature type="domain" description="AMP-binding enzyme C-terminal" evidence="4">
    <location>
        <begin position="395"/>
        <end position="466"/>
    </location>
</feature>
<dbReference type="RefSeq" id="WP_053435590.1">
    <property type="nucleotide sequence ID" value="NZ_LGUF01000007.1"/>
</dbReference>
<comment type="caution">
    <text evidence="5">The sequence shown here is derived from an EMBL/GenBank/DDBJ whole genome shotgun (WGS) entry which is preliminary data.</text>
</comment>
<dbReference type="Pfam" id="PF00501">
    <property type="entry name" value="AMP-binding"/>
    <property type="match status" value="1"/>
</dbReference>
<dbReference type="STRING" id="1459.AF332_16345"/>
<dbReference type="InterPro" id="IPR025110">
    <property type="entry name" value="AMP-bd_C"/>
</dbReference>
<reference evidence="6" key="1">
    <citation type="submission" date="2015-07" db="EMBL/GenBank/DDBJ databases">
        <title>Fjat-10036 dsm4.</title>
        <authorList>
            <person name="Liu B."/>
            <person name="Wang J."/>
            <person name="Zhu Y."/>
            <person name="Liu G."/>
            <person name="Chen Q."/>
            <person name="Chen Z."/>
            <person name="Lan J."/>
            <person name="Che J."/>
            <person name="Ge C."/>
            <person name="Shi H."/>
            <person name="Pan Z."/>
            <person name="Liu X."/>
        </authorList>
    </citation>
    <scope>NUCLEOTIDE SEQUENCE [LARGE SCALE GENOMIC DNA]</scope>
    <source>
        <strain evidence="6">DSM 4</strain>
    </source>
</reference>
<dbReference type="GO" id="GO:0006631">
    <property type="term" value="P:fatty acid metabolic process"/>
    <property type="evidence" value="ECO:0007669"/>
    <property type="project" value="TreeGrafter"/>
</dbReference>
<dbReference type="PANTHER" id="PTHR43201">
    <property type="entry name" value="ACYL-COA SYNTHETASE"/>
    <property type="match status" value="1"/>
</dbReference>
<sequence>MTNITANIKKLAEESPNKAAIITKSRTINYKEWNTLLCKTANWLESFSFDNKTAGFLLPNGIPFLQLFTGASMAGWTAVPYDIKWKAEELNKRIEISSPSIVITAKEYYDQIAHLHPLVLIWEDALKIISSQSTSFHIDSESNRPFYMGFTSGTTGIPKAFIRSHKSWAASFKVNQHDFKMNKQENVLIPGALIHSHFLYGAVSTLCTGGTVYLLHKFSAAQVLFFFEERPISALYTVPTMVSAILKEKRIIEKPIKIISSGAKWDETSKLKISKTFPKLSMIEFYGASELSYVTFLADEQKSGSVGKPCHGVEIEIRGKSGEKLAPNEVGKIYVRSDLIFDGYLSNDTIHTIQDKDGWATVDDMGYVGDEGYLYISGREKNMILYGAINIFPEEIEKVISLHPAVEEVAVIGLEDQYWGQIAVAIIKGKTNVLELKRLCKNHLASYKVPRKWIFTEEMPYTAGGKIARAQLKKSIERKVITH</sequence>
<dbReference type="PROSITE" id="PS00455">
    <property type="entry name" value="AMP_BINDING"/>
    <property type="match status" value="1"/>
</dbReference>
<evidence type="ECO:0000256" key="1">
    <source>
        <dbReference type="ARBA" id="ARBA00006432"/>
    </source>
</evidence>
<dbReference type="SUPFAM" id="SSF56801">
    <property type="entry name" value="Acetyl-CoA synthetase-like"/>
    <property type="match status" value="1"/>
</dbReference>
<dbReference type="EMBL" id="LGUF01000007">
    <property type="protein sequence ID" value="KON88219.1"/>
    <property type="molecule type" value="Genomic_DNA"/>
</dbReference>
<dbReference type="OrthoDB" id="9757771at2"/>
<evidence type="ECO:0000259" key="4">
    <source>
        <dbReference type="Pfam" id="PF13193"/>
    </source>
</evidence>
<evidence type="ECO:0000259" key="3">
    <source>
        <dbReference type="Pfam" id="PF00501"/>
    </source>
</evidence>
<name>A0A0M0GED7_SPOGL</name>
<evidence type="ECO:0000313" key="6">
    <source>
        <dbReference type="Proteomes" id="UP000037109"/>
    </source>
</evidence>
<dbReference type="Proteomes" id="UP000037109">
    <property type="component" value="Unassembled WGS sequence"/>
</dbReference>
<feature type="domain" description="AMP-dependent synthetase/ligase" evidence="3">
    <location>
        <begin position="11"/>
        <end position="345"/>
    </location>
</feature>
<dbReference type="InterPro" id="IPR000873">
    <property type="entry name" value="AMP-dep_synth/lig_dom"/>
</dbReference>
<dbReference type="Gene3D" id="3.40.50.12780">
    <property type="entry name" value="N-terminal domain of ligase-like"/>
    <property type="match status" value="1"/>
</dbReference>
<dbReference type="Pfam" id="PF13193">
    <property type="entry name" value="AMP-binding_C"/>
    <property type="match status" value="1"/>
</dbReference>
<keyword evidence="2" id="KW-0436">Ligase</keyword>
<dbReference type="NCBIfam" id="NF005797">
    <property type="entry name" value="PRK07638.1"/>
    <property type="match status" value="1"/>
</dbReference>
<dbReference type="InterPro" id="IPR045851">
    <property type="entry name" value="AMP-bd_C_sf"/>
</dbReference>
<dbReference type="Gene3D" id="3.30.300.30">
    <property type="match status" value="1"/>
</dbReference>
<organism evidence="5 6">
    <name type="scientific">Sporosarcina globispora</name>
    <name type="common">Bacillus globisporus</name>
    <dbReference type="NCBI Taxonomy" id="1459"/>
    <lineage>
        <taxon>Bacteria</taxon>
        <taxon>Bacillati</taxon>
        <taxon>Bacillota</taxon>
        <taxon>Bacilli</taxon>
        <taxon>Bacillales</taxon>
        <taxon>Caryophanaceae</taxon>
        <taxon>Sporosarcina</taxon>
    </lineage>
</organism>
<protein>
    <submittedName>
        <fullName evidence="5">Acyl-CoA synthetase</fullName>
    </submittedName>
</protein>
<dbReference type="PATRIC" id="fig|1459.3.peg.3569"/>